<evidence type="ECO:0000313" key="2">
    <source>
        <dbReference type="Proteomes" id="UP000007519"/>
    </source>
</evidence>
<dbReference type="KEGG" id="sgn:SGRA_3766"/>
<dbReference type="HOGENOM" id="CLU_1905285_0_0_10"/>
<dbReference type="AlphaFoldDB" id="H6L8B8"/>
<dbReference type="RefSeq" id="WP_015694069.1">
    <property type="nucleotide sequence ID" value="NC_016940.1"/>
</dbReference>
<evidence type="ECO:0000313" key="1">
    <source>
        <dbReference type="EMBL" id="AFC26482.1"/>
    </source>
</evidence>
<gene>
    <name evidence="1" type="ordered locus">SGRA_3766</name>
</gene>
<dbReference type="STRING" id="984262.SGRA_3766"/>
<dbReference type="OrthoDB" id="9833463at2"/>
<proteinExistence type="predicted"/>
<dbReference type="Proteomes" id="UP000007519">
    <property type="component" value="Chromosome"/>
</dbReference>
<reference evidence="1 2" key="1">
    <citation type="journal article" date="2012" name="Stand. Genomic Sci.">
        <title>Complete genome sequencing and analysis of Saprospira grandis str. Lewin, a predatory marine bacterium.</title>
        <authorList>
            <person name="Saw J.H."/>
            <person name="Yuryev A."/>
            <person name="Kanbe M."/>
            <person name="Hou S."/>
            <person name="Young A.G."/>
            <person name="Aizawa S."/>
            <person name="Alam M."/>
        </authorList>
    </citation>
    <scope>NUCLEOTIDE SEQUENCE [LARGE SCALE GENOMIC DNA]</scope>
    <source>
        <strain evidence="1 2">Lewin</strain>
    </source>
</reference>
<protein>
    <submittedName>
        <fullName evidence="1">Uncharacterized protein</fullName>
    </submittedName>
</protein>
<dbReference type="EMBL" id="CP002831">
    <property type="protein sequence ID" value="AFC26482.1"/>
    <property type="molecule type" value="Genomic_DNA"/>
</dbReference>
<accession>H6L8B8</accession>
<keyword evidence="2" id="KW-1185">Reference proteome</keyword>
<name>H6L8B8_SAPGL</name>
<organism evidence="1 2">
    <name type="scientific">Saprospira grandis (strain Lewin)</name>
    <dbReference type="NCBI Taxonomy" id="984262"/>
    <lineage>
        <taxon>Bacteria</taxon>
        <taxon>Pseudomonadati</taxon>
        <taxon>Bacteroidota</taxon>
        <taxon>Saprospiria</taxon>
        <taxon>Saprospirales</taxon>
        <taxon>Saprospiraceae</taxon>
        <taxon>Saprospira</taxon>
    </lineage>
</organism>
<sequence>MVKVSWPKKEGKQNLELYLIVLRYLFKDAAVQLAEKFSFDPLEVFGRYLGNEITYDEYLNYMAIPERFLAKPDYFRDHLSKEALWNRLALLCMPEDSNEEYLWESLSYIYTYGEGLGCSFPREDRTFSKVDLA</sequence>